<accession>A0A2Z6QFC9</accession>
<comment type="caution">
    <text evidence="1">The sequence shown here is derived from an EMBL/GenBank/DDBJ whole genome shotgun (WGS) entry which is preliminary data.</text>
</comment>
<dbReference type="AlphaFoldDB" id="A0A2Z6QFC9"/>
<gene>
    <name evidence="1" type="ORF">RclHR1_15520001</name>
</gene>
<proteinExistence type="predicted"/>
<sequence>MDIPISIKNKDSKTVTTTGNFTCIDNGEPELILYLGMIWIKKVQDIFDPNKNRFQMKLHRKAYIIPTFSKASEVKNLSKEE</sequence>
<evidence type="ECO:0000313" key="1">
    <source>
        <dbReference type="EMBL" id="GBB88913.1"/>
    </source>
</evidence>
<keyword evidence="2" id="KW-1185">Reference proteome</keyword>
<dbReference type="EMBL" id="BEXD01000616">
    <property type="protein sequence ID" value="GBB88913.1"/>
    <property type="molecule type" value="Genomic_DNA"/>
</dbReference>
<protein>
    <submittedName>
        <fullName evidence="1">Uncharacterized protein</fullName>
    </submittedName>
</protein>
<name>A0A2Z6QFC9_9GLOM</name>
<organism evidence="1 2">
    <name type="scientific">Rhizophagus clarus</name>
    <dbReference type="NCBI Taxonomy" id="94130"/>
    <lineage>
        <taxon>Eukaryota</taxon>
        <taxon>Fungi</taxon>
        <taxon>Fungi incertae sedis</taxon>
        <taxon>Mucoromycota</taxon>
        <taxon>Glomeromycotina</taxon>
        <taxon>Glomeromycetes</taxon>
        <taxon>Glomerales</taxon>
        <taxon>Glomeraceae</taxon>
        <taxon>Rhizophagus</taxon>
    </lineage>
</organism>
<dbReference type="Proteomes" id="UP000247702">
    <property type="component" value="Unassembled WGS sequence"/>
</dbReference>
<reference evidence="1 2" key="1">
    <citation type="submission" date="2017-11" db="EMBL/GenBank/DDBJ databases">
        <title>The genome of Rhizophagus clarus HR1 reveals common genetic basis of auxotrophy among arbuscular mycorrhizal fungi.</title>
        <authorList>
            <person name="Kobayashi Y."/>
        </authorList>
    </citation>
    <scope>NUCLEOTIDE SEQUENCE [LARGE SCALE GENOMIC DNA]</scope>
    <source>
        <strain evidence="1 2">HR1</strain>
    </source>
</reference>
<evidence type="ECO:0000313" key="2">
    <source>
        <dbReference type="Proteomes" id="UP000247702"/>
    </source>
</evidence>
<dbReference type="STRING" id="94130.A0A2Z6QFC9"/>